<keyword evidence="4" id="KW-1185">Reference proteome</keyword>
<evidence type="ECO:0000259" key="2">
    <source>
        <dbReference type="PROSITE" id="PS51168"/>
    </source>
</evidence>
<dbReference type="SUPFAM" id="SSF48600">
    <property type="entry name" value="Chorismate mutase II"/>
    <property type="match status" value="1"/>
</dbReference>
<comment type="caution">
    <text evidence="3">The sequence shown here is derived from an EMBL/GenBank/DDBJ whole genome shotgun (WGS) entry which is preliminary data.</text>
</comment>
<dbReference type="RefSeq" id="WP_380535144.1">
    <property type="nucleotide sequence ID" value="NZ_JBHFAB010000006.1"/>
</dbReference>
<dbReference type="Pfam" id="PF01817">
    <property type="entry name" value="CM_2"/>
    <property type="match status" value="1"/>
</dbReference>
<dbReference type="NCBIfam" id="NF005894">
    <property type="entry name" value="PRK07857.1"/>
    <property type="match status" value="1"/>
</dbReference>
<name>A0ABV6VTS4_9ACTN</name>
<accession>A0ABV6VTS4</accession>
<sequence length="128" mass="13868">MTRRRQLFTERPGPTGPGRFASPRRRSAPGPAATTEGDTMDSTLTPARAQQVIAEARGRIDDLDARIIALVQQRMGVSAEVQTARIAVGGTRIALSRELEVLARYRTALGPQGTEVAMQLLELCRGRA</sequence>
<dbReference type="InterPro" id="IPR036979">
    <property type="entry name" value="CM_dom_sf"/>
</dbReference>
<dbReference type="InterPro" id="IPR036263">
    <property type="entry name" value="Chorismate_II_sf"/>
</dbReference>
<feature type="domain" description="Chorismate mutase" evidence="2">
    <location>
        <begin position="47"/>
        <end position="128"/>
    </location>
</feature>
<dbReference type="EMBL" id="JBHFAB010000006">
    <property type="protein sequence ID" value="MFC1417107.1"/>
    <property type="molecule type" value="Genomic_DNA"/>
</dbReference>
<evidence type="ECO:0000313" key="3">
    <source>
        <dbReference type="EMBL" id="MFC1417107.1"/>
    </source>
</evidence>
<keyword evidence="3" id="KW-0413">Isomerase</keyword>
<dbReference type="InterPro" id="IPR010958">
    <property type="entry name" value="Chorismate_mutase_highGC-bac"/>
</dbReference>
<dbReference type="Gene3D" id="1.20.59.10">
    <property type="entry name" value="Chorismate mutase"/>
    <property type="match status" value="1"/>
</dbReference>
<protein>
    <submittedName>
        <fullName evidence="3">Chorismate mutase</fullName>
        <ecNumber evidence="3">5.4.99.5</ecNumber>
    </submittedName>
</protein>
<dbReference type="Proteomes" id="UP001592531">
    <property type="component" value="Unassembled WGS sequence"/>
</dbReference>
<organism evidence="3 4">
    <name type="scientific">Streptacidiphilus cavernicola</name>
    <dbReference type="NCBI Taxonomy" id="3342716"/>
    <lineage>
        <taxon>Bacteria</taxon>
        <taxon>Bacillati</taxon>
        <taxon>Actinomycetota</taxon>
        <taxon>Actinomycetes</taxon>
        <taxon>Kitasatosporales</taxon>
        <taxon>Streptomycetaceae</taxon>
        <taxon>Streptacidiphilus</taxon>
    </lineage>
</organism>
<dbReference type="GO" id="GO:0004106">
    <property type="term" value="F:chorismate mutase activity"/>
    <property type="evidence" value="ECO:0007669"/>
    <property type="project" value="UniProtKB-EC"/>
</dbReference>
<dbReference type="SMART" id="SM00830">
    <property type="entry name" value="CM_2"/>
    <property type="match status" value="1"/>
</dbReference>
<dbReference type="PROSITE" id="PS51168">
    <property type="entry name" value="CHORISMATE_MUT_2"/>
    <property type="match status" value="1"/>
</dbReference>
<reference evidence="3 4" key="1">
    <citation type="submission" date="2024-09" db="EMBL/GenBank/DDBJ databases">
        <authorList>
            <person name="Lee S.D."/>
        </authorList>
    </citation>
    <scope>NUCLEOTIDE SEQUENCE [LARGE SCALE GENOMIC DNA]</scope>
    <source>
        <strain evidence="3 4">N8-3</strain>
    </source>
</reference>
<evidence type="ECO:0000313" key="4">
    <source>
        <dbReference type="Proteomes" id="UP001592531"/>
    </source>
</evidence>
<gene>
    <name evidence="3" type="ORF">ACEZDE_10670</name>
</gene>
<dbReference type="InterPro" id="IPR002701">
    <property type="entry name" value="CM_II_prokaryot"/>
</dbReference>
<dbReference type="NCBIfam" id="TIGR01808">
    <property type="entry name" value="CM_M_hiGC-arch"/>
    <property type="match status" value="1"/>
</dbReference>
<dbReference type="EC" id="5.4.99.5" evidence="3"/>
<feature type="region of interest" description="Disordered" evidence="1">
    <location>
        <begin position="1"/>
        <end position="43"/>
    </location>
</feature>
<proteinExistence type="predicted"/>
<evidence type="ECO:0000256" key="1">
    <source>
        <dbReference type="SAM" id="MobiDB-lite"/>
    </source>
</evidence>